<accession>A4GIY1</accession>
<feature type="compositionally biased region" description="Basic and acidic residues" evidence="2">
    <location>
        <begin position="44"/>
        <end position="56"/>
    </location>
</feature>
<protein>
    <submittedName>
        <fullName evidence="4">Uncharacterized protein</fullName>
    </submittedName>
</protein>
<dbReference type="SMART" id="SM00028">
    <property type="entry name" value="TPR"/>
    <property type="match status" value="2"/>
</dbReference>
<reference evidence="4" key="1">
    <citation type="journal article" date="2007" name="Environ. Microbiol.">
        <title>Quantitative distribution of presumptive archaeal and bacterial nitrifiers in Monterey Bay and the North Pacific Subtropical Gyre.</title>
        <authorList>
            <person name="Mincer T.J."/>
            <person name="Church M.J."/>
            <person name="Taylor L.T."/>
            <person name="Preston C."/>
            <person name="Karl D.M."/>
            <person name="Delong E.F."/>
        </authorList>
    </citation>
    <scope>NUCLEOTIDE SEQUENCE</scope>
</reference>
<name>A4GIY1_9BACT</name>
<dbReference type="Gene3D" id="1.25.40.10">
    <property type="entry name" value="Tetratricopeptide repeat domain"/>
    <property type="match status" value="1"/>
</dbReference>
<feature type="chain" id="PRO_5002668348" evidence="3">
    <location>
        <begin position="22"/>
        <end position="206"/>
    </location>
</feature>
<dbReference type="InterPro" id="IPR011990">
    <property type="entry name" value="TPR-like_helical_dom_sf"/>
</dbReference>
<dbReference type="NCBIfam" id="NF047558">
    <property type="entry name" value="TPR_END_plus"/>
    <property type="match status" value="1"/>
</dbReference>
<evidence type="ECO:0000256" key="2">
    <source>
        <dbReference type="SAM" id="MobiDB-lite"/>
    </source>
</evidence>
<evidence type="ECO:0000313" key="4">
    <source>
        <dbReference type="EMBL" id="ABK80574.1"/>
    </source>
</evidence>
<dbReference type="AlphaFoldDB" id="A4GIY1"/>
<evidence type="ECO:0000256" key="1">
    <source>
        <dbReference type="PROSITE-ProRule" id="PRU00339"/>
    </source>
</evidence>
<dbReference type="Pfam" id="PF14559">
    <property type="entry name" value="TPR_19"/>
    <property type="match status" value="1"/>
</dbReference>
<feature type="compositionally biased region" description="Polar residues" evidence="2">
    <location>
        <begin position="31"/>
        <end position="43"/>
    </location>
</feature>
<keyword evidence="3" id="KW-0732">Signal</keyword>
<proteinExistence type="predicted"/>
<sequence length="206" mass="23448">MTPYKKYLPHLGLTALIIFLAADYFSSPQNSASLNTGKTQSMEEGSHTEGSHKEGSNGEGESLSQEERVRRMAIFHYNEGNKFYKEEEYGEALISYERALRHNERFKEALINLSTAYMKTEVFDKALETLQAGQNQFPQEPLFDYNFACYFSLKGNPGPGLLALQQAVKKGFKQFEQIESDTDLSNLRQSNEYKIWKETLASARAT</sequence>
<dbReference type="EMBL" id="EF106972">
    <property type="protein sequence ID" value="ABK80574.1"/>
    <property type="molecule type" value="Genomic_DNA"/>
</dbReference>
<feature type="repeat" description="TPR" evidence="1">
    <location>
        <begin position="73"/>
        <end position="106"/>
    </location>
</feature>
<keyword evidence="1" id="KW-0802">TPR repeat</keyword>
<feature type="region of interest" description="Disordered" evidence="2">
    <location>
        <begin position="31"/>
        <end position="65"/>
    </location>
</feature>
<organism evidence="4">
    <name type="scientific">uncultured marine Nitrospinaceae bacterium</name>
    <dbReference type="NCBI Taxonomy" id="482920"/>
    <lineage>
        <taxon>Bacteria</taxon>
        <taxon>Pseudomonadati</taxon>
        <taxon>Nitrospinota/Tectimicrobiota group</taxon>
        <taxon>Nitrospinota</taxon>
        <taxon>Nitrospinia</taxon>
        <taxon>Nitrospinales</taxon>
        <taxon>Nitrospinaceae</taxon>
        <taxon>environmental samples</taxon>
    </lineage>
</organism>
<dbReference type="PROSITE" id="PS50005">
    <property type="entry name" value="TPR"/>
    <property type="match status" value="1"/>
</dbReference>
<dbReference type="InterPro" id="IPR019734">
    <property type="entry name" value="TPR_rpt"/>
</dbReference>
<dbReference type="SUPFAM" id="SSF48452">
    <property type="entry name" value="TPR-like"/>
    <property type="match status" value="1"/>
</dbReference>
<evidence type="ECO:0000256" key="3">
    <source>
        <dbReference type="SAM" id="SignalP"/>
    </source>
</evidence>
<feature type="signal peptide" evidence="3">
    <location>
        <begin position="1"/>
        <end position="21"/>
    </location>
</feature>